<dbReference type="OrthoDB" id="3694433at2"/>
<name>A0A345I1P4_9ACTN</name>
<dbReference type="KEGG" id="spad:DVK44_24240"/>
<evidence type="ECO:0000313" key="1">
    <source>
        <dbReference type="EMBL" id="AXG82868.1"/>
    </source>
</evidence>
<sequence>MMTVSPQDSALNSFDFERELFELVHDTAPRLFAVVVEYRDGEGEFDKDAAIVAWGLAHEDGVADVTRVGGGGPLRLAAAENVGRYFGRADGESSRVVWLTPEVKAPAAPAA</sequence>
<keyword evidence="2" id="KW-1185">Reference proteome</keyword>
<dbReference type="Proteomes" id="UP000253868">
    <property type="component" value="Chromosome"/>
</dbReference>
<accession>A0A345I1P4</accession>
<protein>
    <submittedName>
        <fullName evidence="1">Uncharacterized protein</fullName>
    </submittedName>
</protein>
<dbReference type="EMBL" id="CP031194">
    <property type="protein sequence ID" value="AXG82868.1"/>
    <property type="molecule type" value="Genomic_DNA"/>
</dbReference>
<dbReference type="AlphaFoldDB" id="A0A345I1P4"/>
<reference evidence="2" key="1">
    <citation type="submission" date="2018-07" db="EMBL/GenBank/DDBJ databases">
        <authorList>
            <person name="Zhao J."/>
        </authorList>
    </citation>
    <scope>NUCLEOTIDE SEQUENCE [LARGE SCALE GENOMIC DNA]</scope>
    <source>
        <strain evidence="2">GSSD-12</strain>
    </source>
</reference>
<organism evidence="1 2">
    <name type="scientific">Streptomyces paludis</name>
    <dbReference type="NCBI Taxonomy" id="2282738"/>
    <lineage>
        <taxon>Bacteria</taxon>
        <taxon>Bacillati</taxon>
        <taxon>Actinomycetota</taxon>
        <taxon>Actinomycetes</taxon>
        <taxon>Kitasatosporales</taxon>
        <taxon>Streptomycetaceae</taxon>
        <taxon>Streptomyces</taxon>
    </lineage>
</organism>
<evidence type="ECO:0000313" key="2">
    <source>
        <dbReference type="Proteomes" id="UP000253868"/>
    </source>
</evidence>
<proteinExistence type="predicted"/>
<gene>
    <name evidence="1" type="ORF">DVK44_24240</name>
</gene>